<dbReference type="OrthoDB" id="10023398at2759"/>
<feature type="region of interest" description="Disordered" evidence="1">
    <location>
        <begin position="238"/>
        <end position="260"/>
    </location>
</feature>
<feature type="signal peptide" evidence="2">
    <location>
        <begin position="1"/>
        <end position="20"/>
    </location>
</feature>
<organism evidence="3 4">
    <name type="scientific">Branchiostoma belcheri</name>
    <name type="common">Amphioxus</name>
    <dbReference type="NCBI Taxonomy" id="7741"/>
    <lineage>
        <taxon>Eukaryota</taxon>
        <taxon>Metazoa</taxon>
        <taxon>Chordata</taxon>
        <taxon>Cephalochordata</taxon>
        <taxon>Leptocardii</taxon>
        <taxon>Amphioxiformes</taxon>
        <taxon>Branchiostomatidae</taxon>
        <taxon>Branchiostoma</taxon>
    </lineage>
</organism>
<dbReference type="KEGG" id="bbel:109472611"/>
<keyword evidence="3" id="KW-1185">Reference proteome</keyword>
<gene>
    <name evidence="4" type="primary">LOC109472611</name>
</gene>
<evidence type="ECO:0000313" key="4">
    <source>
        <dbReference type="RefSeq" id="XP_019627972.1"/>
    </source>
</evidence>
<protein>
    <submittedName>
        <fullName evidence="4">Lysine-rich arabinogalactan protein 19-like</fullName>
    </submittedName>
</protein>
<dbReference type="GeneID" id="109472611"/>
<reference evidence="4" key="1">
    <citation type="submission" date="2025-08" db="UniProtKB">
        <authorList>
            <consortium name="RefSeq"/>
        </authorList>
    </citation>
    <scope>IDENTIFICATION</scope>
    <source>
        <tissue evidence="4">Gonad</tissue>
    </source>
</reference>
<sequence>MSRYVAGILLLAVLQHTVTGASPELGGEQDVKQTARKPRVRNLSSPQGGAVVSQGGGKPKPVVGRPSVAVPVSVVSRPGPGPYNPRKPRVRDLVPKYQYPVGAVPPNAAVQPLGGARPYTVVLPPAPAPNPYLNPVRPPARLPVPYPTYPRKYPPGHPMRAKRDAKSSESTKAESDKSSENIKQILENILSAPLATNDDDAKNKTLLKPQNPDEFAVPDDLSSTPVPPVRLPIAVATFPPGMPRPKPKPGATTVGPPLGRAMGVRRTHNSLVGIRGPPRTPVAPGVRQVWTPENLPTLQPRWCGGNTFGEANGKCLNWEFCMMAPGVQEGYCKQKCCFANHECGYPGAVCVGAQPAEDEDNSILGLCYGPPAHPGNDVSRVQHGVRNKQP</sequence>
<dbReference type="Proteomes" id="UP000515135">
    <property type="component" value="Unplaced"/>
</dbReference>
<name>A0A6P4ZA58_BRABE</name>
<feature type="compositionally biased region" description="Basic and acidic residues" evidence="1">
    <location>
        <begin position="161"/>
        <end position="180"/>
    </location>
</feature>
<dbReference type="RefSeq" id="XP_019627972.1">
    <property type="nucleotide sequence ID" value="XM_019772413.1"/>
</dbReference>
<feature type="region of interest" description="Disordered" evidence="1">
    <location>
        <begin position="21"/>
        <end position="65"/>
    </location>
</feature>
<proteinExistence type="predicted"/>
<feature type="compositionally biased region" description="Pro residues" evidence="1">
    <location>
        <begin position="137"/>
        <end position="157"/>
    </location>
</feature>
<evidence type="ECO:0000256" key="2">
    <source>
        <dbReference type="SAM" id="SignalP"/>
    </source>
</evidence>
<keyword evidence="2" id="KW-0732">Signal</keyword>
<feature type="region of interest" description="Disordered" evidence="1">
    <location>
        <begin position="137"/>
        <end position="181"/>
    </location>
</feature>
<evidence type="ECO:0000313" key="3">
    <source>
        <dbReference type="Proteomes" id="UP000515135"/>
    </source>
</evidence>
<feature type="chain" id="PRO_5028259750" evidence="2">
    <location>
        <begin position="21"/>
        <end position="390"/>
    </location>
</feature>
<accession>A0A6P4ZA58</accession>
<dbReference type="AlphaFoldDB" id="A0A6P4ZA58"/>
<evidence type="ECO:0000256" key="1">
    <source>
        <dbReference type="SAM" id="MobiDB-lite"/>
    </source>
</evidence>